<gene>
    <name evidence="1" type="ORF">F2Q69_00008081</name>
</gene>
<organism evidence="1 2">
    <name type="scientific">Brassica cretica</name>
    <name type="common">Mustard</name>
    <dbReference type="NCBI Taxonomy" id="69181"/>
    <lineage>
        <taxon>Eukaryota</taxon>
        <taxon>Viridiplantae</taxon>
        <taxon>Streptophyta</taxon>
        <taxon>Embryophyta</taxon>
        <taxon>Tracheophyta</taxon>
        <taxon>Spermatophyta</taxon>
        <taxon>Magnoliopsida</taxon>
        <taxon>eudicotyledons</taxon>
        <taxon>Gunneridae</taxon>
        <taxon>Pentapetalae</taxon>
        <taxon>rosids</taxon>
        <taxon>malvids</taxon>
        <taxon>Brassicales</taxon>
        <taxon>Brassicaceae</taxon>
        <taxon>Brassiceae</taxon>
        <taxon>Brassica</taxon>
    </lineage>
</organism>
<evidence type="ECO:0000313" key="1">
    <source>
        <dbReference type="EMBL" id="KAF3509035.1"/>
    </source>
</evidence>
<name>A0A8S9P2P5_BRACR</name>
<dbReference type="Proteomes" id="UP000712600">
    <property type="component" value="Unassembled WGS sequence"/>
</dbReference>
<evidence type="ECO:0000313" key="2">
    <source>
        <dbReference type="Proteomes" id="UP000712600"/>
    </source>
</evidence>
<proteinExistence type="predicted"/>
<dbReference type="AlphaFoldDB" id="A0A8S9P2P5"/>
<sequence length="55" mass="6525">MHQKKINQSGIRITVLKKLMEEMTNYMAEQILNMKIKMKQNIMKILLVISSYIVN</sequence>
<comment type="caution">
    <text evidence="1">The sequence shown here is derived from an EMBL/GenBank/DDBJ whole genome shotgun (WGS) entry which is preliminary data.</text>
</comment>
<dbReference type="EMBL" id="QGKX02001521">
    <property type="protein sequence ID" value="KAF3509035.1"/>
    <property type="molecule type" value="Genomic_DNA"/>
</dbReference>
<accession>A0A8S9P2P5</accession>
<reference evidence="1" key="1">
    <citation type="submission" date="2019-12" db="EMBL/GenBank/DDBJ databases">
        <title>Genome sequencing and annotation of Brassica cretica.</title>
        <authorList>
            <person name="Studholme D.J."/>
            <person name="Sarris P."/>
        </authorList>
    </citation>
    <scope>NUCLEOTIDE SEQUENCE</scope>
    <source>
        <strain evidence="1">PFS-109/04</strain>
        <tissue evidence="1">Leaf</tissue>
    </source>
</reference>
<protein>
    <submittedName>
        <fullName evidence="1">Uncharacterized protein</fullName>
    </submittedName>
</protein>